<sequence length="462" mass="48272">MSATQTVSHSSSSNSSIHLNLTQTAAPTGHVAPVTELRDWNASTSQPAADTVVEASRIADESAPEGGYGWLVVGACSVLTFWFVGTTYSWGVIQDALVESNLAKPSALAFVGSLAVACNAAFALVNSRLIRAIGARNGAFLGILLLGVGQILSGWATKSLAALFVTEGVIMGYGVSCCFMVASVTPAQYFRKRRGLANGLVFAGGGLGGAVISLSMSAIVNKLGTEWTFRLIGLITLATGLPAAWLIKERSPIQATQFIEWKLFRDSRFAVLFVAGTVATFPLFVPPFFLPLYARSIGQSAQVGAALVATFNFSSALGRVLCGLLGDKLGPVNSLFLSLIVSATSMLVLWPISTSLAPLIVFVVINGMGNGGFFAIMPTVVGNVFGSARVSVAMGMIVTGWTGGYLLGAPIAGYILEAYGGEKGGFESYRPAIFYAGSMALAAAGLVAYVRLRMSKHPSHRL</sequence>
<proteinExistence type="predicted"/>
<evidence type="ECO:0000313" key="1">
    <source>
        <dbReference type="EMBL" id="KAJ9654498.1"/>
    </source>
</evidence>
<gene>
    <name evidence="1" type="ORF">H2198_006441</name>
</gene>
<dbReference type="Proteomes" id="UP001172386">
    <property type="component" value="Unassembled WGS sequence"/>
</dbReference>
<evidence type="ECO:0000313" key="2">
    <source>
        <dbReference type="Proteomes" id="UP001172386"/>
    </source>
</evidence>
<protein>
    <submittedName>
        <fullName evidence="1">Uncharacterized protein</fullName>
    </submittedName>
</protein>
<accession>A0ACC3A2R1</accession>
<organism evidence="1 2">
    <name type="scientific">Neophaeococcomyces mojaviensis</name>
    <dbReference type="NCBI Taxonomy" id="3383035"/>
    <lineage>
        <taxon>Eukaryota</taxon>
        <taxon>Fungi</taxon>
        <taxon>Dikarya</taxon>
        <taxon>Ascomycota</taxon>
        <taxon>Pezizomycotina</taxon>
        <taxon>Eurotiomycetes</taxon>
        <taxon>Chaetothyriomycetidae</taxon>
        <taxon>Chaetothyriales</taxon>
        <taxon>Chaetothyriales incertae sedis</taxon>
        <taxon>Neophaeococcomyces</taxon>
    </lineage>
</organism>
<comment type="caution">
    <text evidence="1">The sequence shown here is derived from an EMBL/GenBank/DDBJ whole genome shotgun (WGS) entry which is preliminary data.</text>
</comment>
<dbReference type="EMBL" id="JAPDRQ010000119">
    <property type="protein sequence ID" value="KAJ9654498.1"/>
    <property type="molecule type" value="Genomic_DNA"/>
</dbReference>
<name>A0ACC3A2R1_9EURO</name>
<reference evidence="1" key="1">
    <citation type="submission" date="2022-10" db="EMBL/GenBank/DDBJ databases">
        <title>Culturing micro-colonial fungi from biological soil crusts in the Mojave desert and describing Neophaeococcomyces mojavensis, and introducing the new genera and species Taxawa tesnikishii.</title>
        <authorList>
            <person name="Kurbessoian T."/>
            <person name="Stajich J.E."/>
        </authorList>
    </citation>
    <scope>NUCLEOTIDE SEQUENCE</scope>
    <source>
        <strain evidence="1">JES_112</strain>
    </source>
</reference>
<keyword evidence="2" id="KW-1185">Reference proteome</keyword>